<evidence type="ECO:0000313" key="3">
    <source>
        <dbReference type="Proteomes" id="UP000629365"/>
    </source>
</evidence>
<dbReference type="Gene3D" id="3.40.960.10">
    <property type="entry name" value="VSR Endonuclease"/>
    <property type="match status" value="1"/>
</dbReference>
<protein>
    <recommendedName>
        <fullName evidence="1">DUF559 domain-containing protein</fullName>
    </recommendedName>
</protein>
<accession>A0ABQ1RF02</accession>
<keyword evidence="3" id="KW-1185">Reference proteome</keyword>
<evidence type="ECO:0000313" key="2">
    <source>
        <dbReference type="EMBL" id="GGD66194.1"/>
    </source>
</evidence>
<proteinExistence type="predicted"/>
<feature type="domain" description="DUF559" evidence="1">
    <location>
        <begin position="196"/>
        <end position="266"/>
    </location>
</feature>
<dbReference type="Proteomes" id="UP000629365">
    <property type="component" value="Unassembled WGS sequence"/>
</dbReference>
<name>A0ABQ1RF02_9MICO</name>
<sequence>MNPIEALSERAGVARVATLRRAGVTEHALRLAVRSGQVVSVRRGWVALCNADAMLVTAARRGVVLTCVTLAARKGLWVLDSTEPHVAAPPHSGHAAVSRGVIHWDVPKFPRVPDSCEDTLENALILVARCQSYESALATWESALRKNLVDPGMLERAPLPPAARRLLADARPFADAGTESIFRTRLSWLNTPITPQVWILGHRVDFLIGERLVVQIDGGHHVGAQRTSDIAHDALLKLNGYHVIRISYEQLMNQWAVVQATILAAIGQRLHLSA</sequence>
<dbReference type="InterPro" id="IPR007569">
    <property type="entry name" value="DUF559"/>
</dbReference>
<dbReference type="EMBL" id="BMCM01000001">
    <property type="protein sequence ID" value="GGD66194.1"/>
    <property type="molecule type" value="Genomic_DNA"/>
</dbReference>
<dbReference type="Pfam" id="PF04480">
    <property type="entry name" value="DUF559"/>
    <property type="match status" value="1"/>
</dbReference>
<reference evidence="3" key="1">
    <citation type="journal article" date="2019" name="Int. J. Syst. Evol. Microbiol.">
        <title>The Global Catalogue of Microorganisms (GCM) 10K type strain sequencing project: providing services to taxonomists for standard genome sequencing and annotation.</title>
        <authorList>
            <consortium name="The Broad Institute Genomics Platform"/>
            <consortium name="The Broad Institute Genome Sequencing Center for Infectious Disease"/>
            <person name="Wu L."/>
            <person name="Ma J."/>
        </authorList>
    </citation>
    <scope>NUCLEOTIDE SEQUENCE [LARGE SCALE GENOMIC DNA]</scope>
    <source>
        <strain evidence="3">CCM 7640</strain>
    </source>
</reference>
<comment type="caution">
    <text evidence="2">The sequence shown here is derived from an EMBL/GenBank/DDBJ whole genome shotgun (WGS) entry which is preliminary data.</text>
</comment>
<gene>
    <name evidence="2" type="ORF">GCM10007269_06700</name>
</gene>
<evidence type="ECO:0000259" key="1">
    <source>
        <dbReference type="Pfam" id="PF04480"/>
    </source>
</evidence>
<organism evidence="2 3">
    <name type="scientific">Microbacterium murale</name>
    <dbReference type="NCBI Taxonomy" id="1081040"/>
    <lineage>
        <taxon>Bacteria</taxon>
        <taxon>Bacillati</taxon>
        <taxon>Actinomycetota</taxon>
        <taxon>Actinomycetes</taxon>
        <taxon>Micrococcales</taxon>
        <taxon>Microbacteriaceae</taxon>
        <taxon>Microbacterium</taxon>
    </lineage>
</organism>